<dbReference type="OrthoDB" id="9786526at2"/>
<dbReference type="SUPFAM" id="SSF53850">
    <property type="entry name" value="Periplasmic binding protein-like II"/>
    <property type="match status" value="1"/>
</dbReference>
<dbReference type="GO" id="GO:0003700">
    <property type="term" value="F:DNA-binding transcription factor activity"/>
    <property type="evidence" value="ECO:0007669"/>
    <property type="project" value="InterPro"/>
</dbReference>
<evidence type="ECO:0000256" key="3">
    <source>
        <dbReference type="ARBA" id="ARBA00023125"/>
    </source>
</evidence>
<evidence type="ECO:0000313" key="7">
    <source>
        <dbReference type="Proteomes" id="UP000053176"/>
    </source>
</evidence>
<dbReference type="AlphaFoldDB" id="A0A101KLV7"/>
<keyword evidence="4" id="KW-0804">Transcription</keyword>
<dbReference type="PANTHER" id="PTHR30537:SF72">
    <property type="entry name" value="LYSR FAMILY TRANSCRIPTIONAL REGULATOR"/>
    <property type="match status" value="1"/>
</dbReference>
<dbReference type="Pfam" id="PF00126">
    <property type="entry name" value="HTH_1"/>
    <property type="match status" value="1"/>
</dbReference>
<keyword evidence="3" id="KW-0238">DNA-binding</keyword>
<dbReference type="CDD" id="cd08472">
    <property type="entry name" value="PBP2_CrgA_like_3"/>
    <property type="match status" value="1"/>
</dbReference>
<sequence>MDRLDRMRLFVRVVDRRNFTAAAADLGLPRSTATEAIKQLEDHLGTRLLDRTTRHVATTLDGQAYYERCLSILGEVEDAEAGFRSAEPRGLLRIDAHPLLTQRFLLPELPAFLERYPEIDLHIGQGDRLVDLVREGVDCVIRAGELQDSGMIMRRLAMIGEITCASPSYLKRHGAPASPDALEGHQAIGFVSSRTGEVLPLEFAIGERVYRIALPGRVRVNNSDTAAALARLGFGLLQAPRYRLERDLADGTLVEVLQDFPPTPTPLSALYPQNRQLAPRLRVFLEWASRIFAAARL</sequence>
<dbReference type="InterPro" id="IPR058163">
    <property type="entry name" value="LysR-type_TF_proteobact-type"/>
</dbReference>
<dbReference type="InterPro" id="IPR036390">
    <property type="entry name" value="WH_DNA-bd_sf"/>
</dbReference>
<dbReference type="GO" id="GO:0006351">
    <property type="term" value="P:DNA-templated transcription"/>
    <property type="evidence" value="ECO:0007669"/>
    <property type="project" value="TreeGrafter"/>
</dbReference>
<dbReference type="GO" id="GO:0043565">
    <property type="term" value="F:sequence-specific DNA binding"/>
    <property type="evidence" value="ECO:0007669"/>
    <property type="project" value="TreeGrafter"/>
</dbReference>
<protein>
    <submittedName>
        <fullName evidence="6">Transcriptional regulator</fullName>
    </submittedName>
</protein>
<dbReference type="Proteomes" id="UP000053176">
    <property type="component" value="Unassembled WGS sequence"/>
</dbReference>
<dbReference type="EMBL" id="LPWA01000175">
    <property type="protein sequence ID" value="KUM23218.1"/>
    <property type="molecule type" value="Genomic_DNA"/>
</dbReference>
<gene>
    <name evidence="6" type="ORF">AU467_09685</name>
</gene>
<evidence type="ECO:0000256" key="1">
    <source>
        <dbReference type="ARBA" id="ARBA00009437"/>
    </source>
</evidence>
<accession>A0A101KLV7</accession>
<comment type="caution">
    <text evidence="6">The sequence shown here is derived from an EMBL/GenBank/DDBJ whole genome shotgun (WGS) entry which is preliminary data.</text>
</comment>
<comment type="similarity">
    <text evidence="1">Belongs to the LysR transcriptional regulatory family.</text>
</comment>
<dbReference type="PANTHER" id="PTHR30537">
    <property type="entry name" value="HTH-TYPE TRANSCRIPTIONAL REGULATOR"/>
    <property type="match status" value="1"/>
</dbReference>
<dbReference type="InterPro" id="IPR005119">
    <property type="entry name" value="LysR_subst-bd"/>
</dbReference>
<keyword evidence="2" id="KW-0805">Transcription regulation</keyword>
<dbReference type="Gene3D" id="3.40.190.290">
    <property type="match status" value="1"/>
</dbReference>
<dbReference type="SUPFAM" id="SSF46785">
    <property type="entry name" value="Winged helix' DNA-binding domain"/>
    <property type="match status" value="1"/>
</dbReference>
<name>A0A101KLV7_RHILI</name>
<dbReference type="Pfam" id="PF03466">
    <property type="entry name" value="LysR_substrate"/>
    <property type="match status" value="1"/>
</dbReference>
<feature type="domain" description="HTH lysR-type" evidence="5">
    <location>
        <begin position="1"/>
        <end position="59"/>
    </location>
</feature>
<evidence type="ECO:0000313" key="6">
    <source>
        <dbReference type="EMBL" id="KUM23218.1"/>
    </source>
</evidence>
<reference evidence="6 7" key="1">
    <citation type="submission" date="2015-12" db="EMBL/GenBank/DDBJ databases">
        <title>Draft genome sequence of Mesorhizobium sp. UFLA 01-765, a multitolerant efficient symbiont and plant-growth promoting strain isolated from Zn-mining soil using Leucaena leucocephala as a trap plant.</title>
        <authorList>
            <person name="Rangel W.M."/>
            <person name="Thijs S."/>
            <person name="Longatti S.M."/>
            <person name="Moreira F.M."/>
            <person name="Weyens N."/>
            <person name="Vangronsveld J."/>
            <person name="Van Hamme J.D."/>
            <person name="Bottos E.M."/>
            <person name="Rineau F."/>
        </authorList>
    </citation>
    <scope>NUCLEOTIDE SEQUENCE [LARGE SCALE GENOMIC DNA]</scope>
    <source>
        <strain evidence="6 7">UFLA 01-765</strain>
    </source>
</reference>
<dbReference type="Gene3D" id="1.10.10.10">
    <property type="entry name" value="Winged helix-like DNA-binding domain superfamily/Winged helix DNA-binding domain"/>
    <property type="match status" value="1"/>
</dbReference>
<evidence type="ECO:0000259" key="5">
    <source>
        <dbReference type="PROSITE" id="PS50931"/>
    </source>
</evidence>
<dbReference type="InterPro" id="IPR000847">
    <property type="entry name" value="LysR_HTH_N"/>
</dbReference>
<dbReference type="FunFam" id="1.10.10.10:FF:000001">
    <property type="entry name" value="LysR family transcriptional regulator"/>
    <property type="match status" value="1"/>
</dbReference>
<organism evidence="6 7">
    <name type="scientific">Rhizobium loti</name>
    <name type="common">Mesorhizobium loti</name>
    <dbReference type="NCBI Taxonomy" id="381"/>
    <lineage>
        <taxon>Bacteria</taxon>
        <taxon>Pseudomonadati</taxon>
        <taxon>Pseudomonadota</taxon>
        <taxon>Alphaproteobacteria</taxon>
        <taxon>Hyphomicrobiales</taxon>
        <taxon>Phyllobacteriaceae</taxon>
        <taxon>Mesorhizobium</taxon>
    </lineage>
</organism>
<proteinExistence type="inferred from homology"/>
<evidence type="ECO:0000256" key="4">
    <source>
        <dbReference type="ARBA" id="ARBA00023163"/>
    </source>
</evidence>
<dbReference type="PROSITE" id="PS50931">
    <property type="entry name" value="HTH_LYSR"/>
    <property type="match status" value="1"/>
</dbReference>
<dbReference type="InterPro" id="IPR036388">
    <property type="entry name" value="WH-like_DNA-bd_sf"/>
</dbReference>
<evidence type="ECO:0000256" key="2">
    <source>
        <dbReference type="ARBA" id="ARBA00023015"/>
    </source>
</evidence>